<accession>A0A1G2SIU9</accession>
<evidence type="ECO:0000313" key="2">
    <source>
        <dbReference type="Proteomes" id="UP000178168"/>
    </source>
</evidence>
<dbReference type="EMBL" id="MHUZ01000034">
    <property type="protein sequence ID" value="OHA84894.1"/>
    <property type="molecule type" value="Genomic_DNA"/>
</dbReference>
<proteinExistence type="predicted"/>
<name>A0A1G2SIU9_9BACT</name>
<protein>
    <submittedName>
        <fullName evidence="1">Uncharacterized protein</fullName>
    </submittedName>
</protein>
<dbReference type="STRING" id="1802730.A2591_01040"/>
<reference evidence="1 2" key="1">
    <citation type="journal article" date="2016" name="Nat. Commun.">
        <title>Thousands of microbial genomes shed light on interconnected biogeochemical processes in an aquifer system.</title>
        <authorList>
            <person name="Anantharaman K."/>
            <person name="Brown C.T."/>
            <person name="Hug L.A."/>
            <person name="Sharon I."/>
            <person name="Castelle C.J."/>
            <person name="Probst A.J."/>
            <person name="Thomas B.C."/>
            <person name="Singh A."/>
            <person name="Wilkins M.J."/>
            <person name="Karaoz U."/>
            <person name="Brodie E.L."/>
            <person name="Williams K.H."/>
            <person name="Hubbard S.S."/>
            <person name="Banfield J.F."/>
        </authorList>
    </citation>
    <scope>NUCLEOTIDE SEQUENCE [LARGE SCALE GENOMIC DNA]</scope>
</reference>
<dbReference type="AlphaFoldDB" id="A0A1G2SIU9"/>
<organism evidence="1 2">
    <name type="scientific">Candidatus Yonathbacteria bacterium RIFOXYD1_FULL_52_36</name>
    <dbReference type="NCBI Taxonomy" id="1802730"/>
    <lineage>
        <taxon>Bacteria</taxon>
        <taxon>Candidatus Yonathiibacteriota</taxon>
    </lineage>
</organism>
<comment type="caution">
    <text evidence="1">The sequence shown here is derived from an EMBL/GenBank/DDBJ whole genome shotgun (WGS) entry which is preliminary data.</text>
</comment>
<gene>
    <name evidence="1" type="ORF">A2591_01040</name>
</gene>
<sequence>MEVSMNKLADDPTISGEEYLQMQVEKVLSPFNVYVTGKKLGREPTPDELAWNYLENNGAIQHAEENEAKVKV</sequence>
<dbReference type="Proteomes" id="UP000178168">
    <property type="component" value="Unassembled WGS sequence"/>
</dbReference>
<evidence type="ECO:0000313" key="1">
    <source>
        <dbReference type="EMBL" id="OHA84894.1"/>
    </source>
</evidence>